<reference evidence="2 3" key="1">
    <citation type="submission" date="2024-04" db="EMBL/GenBank/DDBJ databases">
        <authorList>
            <person name="Fracassetti M."/>
        </authorList>
    </citation>
    <scope>NUCLEOTIDE SEQUENCE [LARGE SCALE GENOMIC DNA]</scope>
</reference>
<organism evidence="2 3">
    <name type="scientific">Linum trigynum</name>
    <dbReference type="NCBI Taxonomy" id="586398"/>
    <lineage>
        <taxon>Eukaryota</taxon>
        <taxon>Viridiplantae</taxon>
        <taxon>Streptophyta</taxon>
        <taxon>Embryophyta</taxon>
        <taxon>Tracheophyta</taxon>
        <taxon>Spermatophyta</taxon>
        <taxon>Magnoliopsida</taxon>
        <taxon>eudicotyledons</taxon>
        <taxon>Gunneridae</taxon>
        <taxon>Pentapetalae</taxon>
        <taxon>rosids</taxon>
        <taxon>fabids</taxon>
        <taxon>Malpighiales</taxon>
        <taxon>Linaceae</taxon>
        <taxon>Linum</taxon>
    </lineage>
</organism>
<feature type="region of interest" description="Disordered" evidence="1">
    <location>
        <begin position="255"/>
        <end position="387"/>
    </location>
</feature>
<evidence type="ECO:0000313" key="2">
    <source>
        <dbReference type="EMBL" id="CAL1366895.1"/>
    </source>
</evidence>
<name>A0AAV2D5J5_9ROSI</name>
<dbReference type="AlphaFoldDB" id="A0AAV2D5J5"/>
<keyword evidence="3" id="KW-1185">Reference proteome</keyword>
<dbReference type="EMBL" id="OZ034815">
    <property type="protein sequence ID" value="CAL1366895.1"/>
    <property type="molecule type" value="Genomic_DNA"/>
</dbReference>
<feature type="region of interest" description="Disordered" evidence="1">
    <location>
        <begin position="195"/>
        <end position="235"/>
    </location>
</feature>
<protein>
    <submittedName>
        <fullName evidence="2">Uncharacterized protein</fullName>
    </submittedName>
</protein>
<feature type="compositionally biased region" description="Polar residues" evidence="1">
    <location>
        <begin position="327"/>
        <end position="341"/>
    </location>
</feature>
<sequence>MVQGGSDTQHATTLPNTSWTSIRGGLSDFGKERSSSIHTRRTSFIDISSNSPGISGNGARGSLSFVLGPWSGTCRIDASVSLVGSSAFRWSSPIVKGPFTTEMVGKDIVTPTQVGRMWYHDLYLDRYRQTSVHYMTPEGAADGALADGIERIKDMTTGRVELGNEDVSFIRRMANSLLGCIKAQGRDHRIYPPMPAPPVQVDVPDPPTTVREKEEQDGSGKAQRTRRNAISGVESAGPIGCDTWLRLEFRPRSPPEFLPRSPSEFIPRAPPLHPQCHHPSSYYDPRSTYHQSPPNYHKFPYDSRPVYPPSPRQQYYDSRPVYPQDPPTSSGTWHDGSSTTAPHEFTPWTCPHQSWPPTPHRMSADVPTRPRKRRLSADTAPTSATLPRPFETCHRNHLLLLPSAVVQGARKSLVPVKLVDFLEMYFELNFNYMYLELFLLS</sequence>
<gene>
    <name evidence="2" type="ORF">LTRI10_LOCUS10851</name>
</gene>
<evidence type="ECO:0000313" key="3">
    <source>
        <dbReference type="Proteomes" id="UP001497516"/>
    </source>
</evidence>
<dbReference type="Proteomes" id="UP001497516">
    <property type="component" value="Chromosome 2"/>
</dbReference>
<proteinExistence type="predicted"/>
<accession>A0AAV2D5J5</accession>
<evidence type="ECO:0000256" key="1">
    <source>
        <dbReference type="SAM" id="MobiDB-lite"/>
    </source>
</evidence>